<comment type="caution">
    <text evidence="1">The sequence shown here is derived from an EMBL/GenBank/DDBJ whole genome shotgun (WGS) entry which is preliminary data.</text>
</comment>
<reference evidence="1" key="1">
    <citation type="submission" date="2021-01" db="EMBL/GenBank/DDBJ databases">
        <title>Adiantum capillus-veneris genome.</title>
        <authorList>
            <person name="Fang Y."/>
            <person name="Liao Q."/>
        </authorList>
    </citation>
    <scope>NUCLEOTIDE SEQUENCE</scope>
    <source>
        <strain evidence="1">H3</strain>
        <tissue evidence="1">Leaf</tissue>
    </source>
</reference>
<accession>A0A9D4V3Y8</accession>
<evidence type="ECO:0000313" key="1">
    <source>
        <dbReference type="EMBL" id="KAI5078537.1"/>
    </source>
</evidence>
<sequence>MKAKGGESLPSIKVKGDIRARKGLGALFTLSKKTFFTCSWASKLATACCEFLFSLSLNGRHIESQIVSSWGANKLGTTRQKRELLAFW</sequence>
<gene>
    <name evidence="1" type="ORF">GOP47_0006208</name>
</gene>
<protein>
    <submittedName>
        <fullName evidence="1">Uncharacterized protein</fullName>
    </submittedName>
</protein>
<keyword evidence="2" id="KW-1185">Reference proteome</keyword>
<dbReference type="EMBL" id="JABFUD020000006">
    <property type="protein sequence ID" value="KAI5078537.1"/>
    <property type="molecule type" value="Genomic_DNA"/>
</dbReference>
<evidence type="ECO:0000313" key="2">
    <source>
        <dbReference type="Proteomes" id="UP000886520"/>
    </source>
</evidence>
<dbReference type="Proteomes" id="UP000886520">
    <property type="component" value="Chromosome 6"/>
</dbReference>
<dbReference type="AlphaFoldDB" id="A0A9D4V3Y8"/>
<name>A0A9D4V3Y8_ADICA</name>
<organism evidence="1 2">
    <name type="scientific">Adiantum capillus-veneris</name>
    <name type="common">Maidenhair fern</name>
    <dbReference type="NCBI Taxonomy" id="13818"/>
    <lineage>
        <taxon>Eukaryota</taxon>
        <taxon>Viridiplantae</taxon>
        <taxon>Streptophyta</taxon>
        <taxon>Embryophyta</taxon>
        <taxon>Tracheophyta</taxon>
        <taxon>Polypodiopsida</taxon>
        <taxon>Polypodiidae</taxon>
        <taxon>Polypodiales</taxon>
        <taxon>Pteridineae</taxon>
        <taxon>Pteridaceae</taxon>
        <taxon>Vittarioideae</taxon>
        <taxon>Adiantum</taxon>
    </lineage>
</organism>
<proteinExistence type="predicted"/>